<comment type="similarity">
    <text evidence="4">Belongs to the MetA family.</text>
</comment>
<feature type="site" description="Important for substrate specificity" evidence="4">
    <location>
        <position position="164"/>
    </location>
</feature>
<comment type="pathway">
    <text evidence="4">Amino-acid biosynthesis; L-methionine biosynthesis via de novo pathway; O-acetyl-L-homoserine from L-homoserine: step 1/1.</text>
</comment>
<proteinExistence type="inferred from homology"/>
<dbReference type="InterPro" id="IPR029062">
    <property type="entry name" value="Class_I_gatase-like"/>
</dbReference>
<dbReference type="PANTHER" id="PTHR20919">
    <property type="entry name" value="HOMOSERINE O-SUCCINYLTRANSFERASE"/>
    <property type="match status" value="1"/>
</dbReference>
<dbReference type="GO" id="GO:0008899">
    <property type="term" value="F:homoserine O-succinyltransferase activity"/>
    <property type="evidence" value="ECO:0007669"/>
    <property type="project" value="UniProtKB-EC"/>
</dbReference>
<dbReference type="PANTHER" id="PTHR20919:SF0">
    <property type="entry name" value="HOMOSERINE O-SUCCINYLTRANSFERASE"/>
    <property type="match status" value="1"/>
</dbReference>
<sequence>MTSVCLLSGLTSTNSIQAKPNARHILVLNLMPNRAVTEQQFVRIFKASGQDVTLTFCLPSTHHLRQHTLALHRAYKLFNEVKDQYFDGLIITGAPLDQTDFADVDYWDELKEILDWRRSHVRSSLFLCWGALAAGHIEGDFEGKRLNHKIVGVYNVDGYKIPQSRYFYIPTTGISHGFVVAGNDELGACIIENPATHSTYVTGHFEYLPGTLASEYFRDRAKRGDAAPRPANYFNADMRPSADWSHDATQFYSDWLNAIPYESETLRSAAL</sequence>
<gene>
    <name evidence="4" type="primary">metAA</name>
    <name evidence="5" type="ORF">PQ472_11420</name>
</gene>
<feature type="active site" evidence="4">
    <location>
        <position position="206"/>
    </location>
</feature>
<feature type="binding site" evidence="4">
    <location>
        <position position="149"/>
    </location>
    <ligand>
        <name>substrate</name>
    </ligand>
</feature>
<keyword evidence="2 4" id="KW-0808">Transferase</keyword>
<dbReference type="RefSeq" id="WP_274259970.1">
    <property type="nucleotide sequence ID" value="NZ_CP117884.1"/>
</dbReference>
<dbReference type="HAMAP" id="MF_00295">
    <property type="entry name" value="MetA_acyltransf"/>
    <property type="match status" value="1"/>
</dbReference>
<dbReference type="Pfam" id="PF04204">
    <property type="entry name" value="HTS"/>
    <property type="match status" value="1"/>
</dbReference>
<keyword evidence="3 4" id="KW-0012">Acyltransferase</keyword>
<dbReference type="EMBL" id="CP117884">
    <property type="protein sequence ID" value="WDF82487.1"/>
    <property type="molecule type" value="Genomic_DNA"/>
</dbReference>
<feature type="binding site" evidence="4">
    <location>
        <position position="164"/>
    </location>
    <ligand>
        <name>substrate</name>
    </ligand>
</feature>
<comment type="caution">
    <text evidence="4">Lacks conserved residue(s) required for the propagation of feature annotation.</text>
</comment>
<feature type="active site" description="Proton acceptor" evidence="4">
    <location>
        <position position="204"/>
    </location>
</feature>
<accession>A0ABY7WQL3</accession>
<evidence type="ECO:0000313" key="6">
    <source>
        <dbReference type="Proteomes" id="UP001220377"/>
    </source>
</evidence>
<keyword evidence="4" id="KW-0963">Cytoplasm</keyword>
<dbReference type="Gene3D" id="3.40.50.880">
    <property type="match status" value="1"/>
</dbReference>
<evidence type="ECO:0000313" key="5">
    <source>
        <dbReference type="EMBL" id="WDF82487.1"/>
    </source>
</evidence>
<protein>
    <recommendedName>
        <fullName evidence="4">Homoserine O-acetyltransferase</fullName>
        <shortName evidence="4">HAT</shortName>
        <ecNumber evidence="4">2.3.1.31</ecNumber>
    </recommendedName>
    <alternativeName>
        <fullName evidence="4">Homoserine transacetylase</fullName>
        <shortName evidence="4">HTA</shortName>
    </alternativeName>
</protein>
<evidence type="ECO:0000256" key="1">
    <source>
        <dbReference type="ARBA" id="ARBA00022605"/>
    </source>
</evidence>
<dbReference type="SUPFAM" id="SSF52317">
    <property type="entry name" value="Class I glutamine amidotransferase-like"/>
    <property type="match status" value="1"/>
</dbReference>
<reference evidence="5 6" key="1">
    <citation type="submission" date="2023-02" db="EMBL/GenBank/DDBJ databases">
        <title>Genome sequence of Lacticaseibacillus sp. KACC 23028.</title>
        <authorList>
            <person name="Kim S."/>
            <person name="Heo J."/>
            <person name="Kwon S.-W."/>
        </authorList>
    </citation>
    <scope>NUCLEOTIDE SEQUENCE [LARGE SCALE GENOMIC DNA]</scope>
    <source>
        <strain evidence="5 6">KACC 23028</strain>
    </source>
</reference>
<keyword evidence="1 4" id="KW-0028">Amino-acid biosynthesis</keyword>
<comment type="catalytic activity">
    <reaction evidence="4">
        <text>L-homoserine + acetyl-CoA = O-acetyl-L-homoserine + CoA</text>
        <dbReference type="Rhea" id="RHEA:13701"/>
        <dbReference type="ChEBI" id="CHEBI:57287"/>
        <dbReference type="ChEBI" id="CHEBI:57288"/>
        <dbReference type="ChEBI" id="CHEBI:57476"/>
        <dbReference type="ChEBI" id="CHEBI:57716"/>
        <dbReference type="EC" id="2.3.1.31"/>
    </reaction>
</comment>
<organism evidence="5 6">
    <name type="scientific">Lacticaseibacillus pabuli</name>
    <dbReference type="NCBI Taxonomy" id="3025672"/>
    <lineage>
        <taxon>Bacteria</taxon>
        <taxon>Bacillati</taxon>
        <taxon>Bacillota</taxon>
        <taxon>Bacilli</taxon>
        <taxon>Lactobacillales</taxon>
        <taxon>Lactobacillaceae</taxon>
        <taxon>Lacticaseibacillus</taxon>
    </lineage>
</organism>
<evidence type="ECO:0000256" key="4">
    <source>
        <dbReference type="HAMAP-Rule" id="MF_00295"/>
    </source>
</evidence>
<dbReference type="Proteomes" id="UP001220377">
    <property type="component" value="Chromosome"/>
</dbReference>
<dbReference type="EC" id="2.3.1.31" evidence="4"/>
<keyword evidence="6" id="KW-1185">Reference proteome</keyword>
<comment type="subcellular location">
    <subcellularLocation>
        <location evidence="4">Cytoplasm</location>
    </subcellularLocation>
</comment>
<feature type="site" description="Important for acyl-CoA specificity" evidence="4">
    <location>
        <position position="97"/>
    </location>
</feature>
<evidence type="ECO:0000256" key="2">
    <source>
        <dbReference type="ARBA" id="ARBA00022679"/>
    </source>
</evidence>
<evidence type="ECO:0000256" key="3">
    <source>
        <dbReference type="ARBA" id="ARBA00023315"/>
    </source>
</evidence>
<name>A0ABY7WQL3_9LACO</name>
<keyword evidence="4" id="KW-0486">Methionine biosynthesis</keyword>
<feature type="active site" description="Acyl-thioester intermediate" evidence="4">
    <location>
        <position position="128"/>
    </location>
</feature>
<dbReference type="PIRSF" id="PIRSF000450">
    <property type="entry name" value="H_ser_succinyltr"/>
    <property type="match status" value="1"/>
</dbReference>
<feature type="binding site" evidence="4">
    <location>
        <position position="218"/>
    </location>
    <ligand>
        <name>substrate</name>
    </ligand>
</feature>
<dbReference type="InterPro" id="IPR033752">
    <property type="entry name" value="MetA_family"/>
</dbReference>
<comment type="function">
    <text evidence="4">Transfers an acetyl group from acetyl-CoA to L-homoserine, forming acetyl-L-homoserine.</text>
</comment>